<accession>A0ABS0SFF5</accession>
<evidence type="ECO:0000313" key="2">
    <source>
        <dbReference type="Proteomes" id="UP000601789"/>
    </source>
</evidence>
<protein>
    <submittedName>
        <fullName evidence="1">Uncharacterized protein</fullName>
    </submittedName>
</protein>
<evidence type="ECO:0000313" key="1">
    <source>
        <dbReference type="EMBL" id="MBI1621961.1"/>
    </source>
</evidence>
<dbReference type="Proteomes" id="UP000601789">
    <property type="component" value="Unassembled WGS sequence"/>
</dbReference>
<reference evidence="1 2" key="1">
    <citation type="submission" date="2020-10" db="EMBL/GenBank/DDBJ databases">
        <title>Aquamicrobium zhengzhouensis sp. nov., a exopolysaccharide producing bacterium isolated from farmland soil.</title>
        <authorList>
            <person name="Wang X."/>
        </authorList>
    </citation>
    <scope>NUCLEOTIDE SEQUENCE [LARGE SCALE GENOMIC DNA]</scope>
    <source>
        <strain evidence="2">cd-1</strain>
    </source>
</reference>
<organism evidence="1 2">
    <name type="scientific">Aquamicrobium zhengzhouense</name>
    <dbReference type="NCBI Taxonomy" id="2781738"/>
    <lineage>
        <taxon>Bacteria</taxon>
        <taxon>Pseudomonadati</taxon>
        <taxon>Pseudomonadota</taxon>
        <taxon>Alphaproteobacteria</taxon>
        <taxon>Hyphomicrobiales</taxon>
        <taxon>Phyllobacteriaceae</taxon>
        <taxon>Aquamicrobium</taxon>
    </lineage>
</organism>
<dbReference type="EMBL" id="JADGMQ010000012">
    <property type="protein sequence ID" value="MBI1621961.1"/>
    <property type="molecule type" value="Genomic_DNA"/>
</dbReference>
<proteinExistence type="predicted"/>
<gene>
    <name evidence="1" type="ORF">IOD40_14970</name>
</gene>
<dbReference type="Pfam" id="PF19596">
    <property type="entry name" value="DUF6101"/>
    <property type="match status" value="1"/>
</dbReference>
<name>A0ABS0SFF5_9HYPH</name>
<keyword evidence="2" id="KW-1185">Reference proteome</keyword>
<dbReference type="InterPro" id="IPR046083">
    <property type="entry name" value="DUF6101"/>
</dbReference>
<comment type="caution">
    <text evidence="1">The sequence shown here is derived from an EMBL/GenBank/DDBJ whole genome shotgun (WGS) entry which is preliminary data.</text>
</comment>
<sequence length="195" mass="21481">MRQEGKTVSHTQLKPDWADADFRLDPFRMPLAASFATQDAHGDVTFTVSNRGATIRRTLESSGLPVAVALPPRAFKGVAARAIEDGNGNVTVTLELMHSDPMLSVPLMVAHDLENVAADWRAWSEAFKLPMLLVEADGVARSLDDTFGLVKKAPPTERRKGRVSLQRRPRFLARRKTGELGVRLIVDGEEIIART</sequence>